<dbReference type="InterPro" id="IPR018928">
    <property type="entry name" value="HAP2/GCS1_dom"/>
</dbReference>
<organism evidence="13 14">
    <name type="scientific">Chlamydomonas eustigma</name>
    <dbReference type="NCBI Taxonomy" id="1157962"/>
    <lineage>
        <taxon>Eukaryota</taxon>
        <taxon>Viridiplantae</taxon>
        <taxon>Chlorophyta</taxon>
        <taxon>core chlorophytes</taxon>
        <taxon>Chlorophyceae</taxon>
        <taxon>CS clade</taxon>
        <taxon>Chlamydomonadales</taxon>
        <taxon>Chlamydomonadaceae</taxon>
        <taxon>Chlamydomonas</taxon>
    </lineage>
</organism>
<name>A0A250XMY5_9CHLO</name>
<accession>A0A250XMY5</accession>
<keyword evidence="5" id="KW-0732">Signal</keyword>
<dbReference type="PANTHER" id="PTHR31764">
    <property type="entry name" value="PROTEIN HAPLESS 2"/>
    <property type="match status" value="1"/>
</dbReference>
<dbReference type="Proteomes" id="UP000232323">
    <property type="component" value="Unassembled WGS sequence"/>
</dbReference>
<keyword evidence="3" id="KW-1003">Cell membrane</keyword>
<reference evidence="13 14" key="1">
    <citation type="submission" date="2017-08" db="EMBL/GenBank/DDBJ databases">
        <title>Acidophilic green algal genome provides insights into adaptation to an acidic environment.</title>
        <authorList>
            <person name="Hirooka S."/>
            <person name="Hirose Y."/>
            <person name="Kanesaki Y."/>
            <person name="Higuchi S."/>
            <person name="Fujiwara T."/>
            <person name="Onuma R."/>
            <person name="Era A."/>
            <person name="Ohbayashi R."/>
            <person name="Uzuka A."/>
            <person name="Nozaki H."/>
            <person name="Yoshikawa H."/>
            <person name="Miyagishima S.Y."/>
        </authorList>
    </citation>
    <scope>NUCLEOTIDE SEQUENCE [LARGE SCALE GENOMIC DNA]</scope>
    <source>
        <strain evidence="13 14">NIES-2499</strain>
    </source>
</reference>
<proteinExistence type="inferred from homology"/>
<keyword evidence="10" id="KW-0278">Fertilization</keyword>
<feature type="region of interest" description="Disordered" evidence="11">
    <location>
        <begin position="1"/>
        <end position="45"/>
    </location>
</feature>
<keyword evidence="8" id="KW-0472">Membrane</keyword>
<evidence type="ECO:0000256" key="9">
    <source>
        <dbReference type="ARBA" id="ARBA00023157"/>
    </source>
</evidence>
<sequence length="426" mass="45213">MAVNNVSGSGQQVLPSGSLPLSSPLTGMNGTNSSSSGTSSGGSNNTAYVLHEEQLSLSPSVPLAVTASGLLSINLVGDLVTYTALPVLSSQLLLIPQPTGASIQQILDGNRSGWMLLSLDMVDTTDTECNKVGTEFSAFFNQPDACYRAPQTCLSNQLKDLQQSDIARVQAGLVPLYMVAQFTDGDSSELQSFNSGPLSFALPVASTSTSLLVISVVADHVVFVENSSPGKINAAAVCQYANTRCGGFEAGASRGYLVVNLTNTGYLNASYTLTFSNCSADIMPVEARQFDLLPGQPTILEPPSEIYVQDNLAAADRYCWLKLFNGQGVVTDEMQVFFYTNATKFNAIPTGGLNGTALWPLLCCGLLHHESMLGEAGWILRADRWHCGTHCHPGSAPQAWRAGIHVQLMHVRLCPMLCCSTSSVQG</sequence>
<keyword evidence="14" id="KW-1185">Reference proteome</keyword>
<dbReference type="EMBL" id="BEGY01000121">
    <property type="protein sequence ID" value="GAX84272.1"/>
    <property type="molecule type" value="Genomic_DNA"/>
</dbReference>
<evidence type="ECO:0000256" key="10">
    <source>
        <dbReference type="ARBA" id="ARBA00023279"/>
    </source>
</evidence>
<evidence type="ECO:0000256" key="6">
    <source>
        <dbReference type="ARBA" id="ARBA00022989"/>
    </source>
</evidence>
<evidence type="ECO:0000256" key="5">
    <source>
        <dbReference type="ARBA" id="ARBA00022729"/>
    </source>
</evidence>
<dbReference type="InterPro" id="IPR040326">
    <property type="entry name" value="HAP2/GCS1"/>
</dbReference>
<evidence type="ECO:0000256" key="1">
    <source>
        <dbReference type="ARBA" id="ARBA00004251"/>
    </source>
</evidence>
<dbReference type="STRING" id="1157962.A0A250XMY5"/>
<evidence type="ECO:0000256" key="11">
    <source>
        <dbReference type="SAM" id="MobiDB-lite"/>
    </source>
</evidence>
<dbReference type="AlphaFoldDB" id="A0A250XMY5"/>
<evidence type="ECO:0000256" key="8">
    <source>
        <dbReference type="ARBA" id="ARBA00023136"/>
    </source>
</evidence>
<dbReference type="OrthoDB" id="272303at2759"/>
<evidence type="ECO:0000256" key="4">
    <source>
        <dbReference type="ARBA" id="ARBA00022692"/>
    </source>
</evidence>
<evidence type="ECO:0000256" key="2">
    <source>
        <dbReference type="ARBA" id="ARBA00010929"/>
    </source>
</evidence>
<comment type="similarity">
    <text evidence="2">Belongs to the HAP2/GCS1 family.</text>
</comment>
<protein>
    <recommendedName>
        <fullName evidence="12">Generative cell specific-1/HAP2 domain-containing protein</fullName>
    </recommendedName>
</protein>
<keyword evidence="6" id="KW-1133">Transmembrane helix</keyword>
<dbReference type="GO" id="GO:0008289">
    <property type="term" value="F:lipid binding"/>
    <property type="evidence" value="ECO:0007669"/>
    <property type="project" value="UniProtKB-KW"/>
</dbReference>
<dbReference type="GO" id="GO:0005886">
    <property type="term" value="C:plasma membrane"/>
    <property type="evidence" value="ECO:0007669"/>
    <property type="project" value="UniProtKB-SubCell"/>
</dbReference>
<evidence type="ECO:0000259" key="12">
    <source>
        <dbReference type="Pfam" id="PF10699"/>
    </source>
</evidence>
<dbReference type="GO" id="GO:0007338">
    <property type="term" value="P:single fertilization"/>
    <property type="evidence" value="ECO:0007669"/>
    <property type="project" value="UniProtKB-KW"/>
</dbReference>
<evidence type="ECO:0000313" key="14">
    <source>
        <dbReference type="Proteomes" id="UP000232323"/>
    </source>
</evidence>
<gene>
    <name evidence="13" type="ORF">CEUSTIGMA_g11695.t1</name>
</gene>
<evidence type="ECO:0000256" key="3">
    <source>
        <dbReference type="ARBA" id="ARBA00022475"/>
    </source>
</evidence>
<evidence type="ECO:0000256" key="7">
    <source>
        <dbReference type="ARBA" id="ARBA00023121"/>
    </source>
</evidence>
<comment type="caution">
    <text evidence="13">The sequence shown here is derived from an EMBL/GenBank/DDBJ whole genome shotgun (WGS) entry which is preliminary data.</text>
</comment>
<keyword evidence="4" id="KW-0812">Transmembrane</keyword>
<dbReference type="Pfam" id="PF10699">
    <property type="entry name" value="HAP2-GCS1"/>
    <property type="match status" value="1"/>
</dbReference>
<feature type="compositionally biased region" description="Polar residues" evidence="11">
    <location>
        <begin position="1"/>
        <end position="13"/>
    </location>
</feature>
<comment type="subcellular location">
    <subcellularLocation>
        <location evidence="1">Cell membrane</location>
        <topology evidence="1">Single-pass type I membrane protein</topology>
    </subcellularLocation>
</comment>
<feature type="domain" description="Generative cell specific-1/HAP2" evidence="12">
    <location>
        <begin position="40"/>
        <end position="347"/>
    </location>
</feature>
<keyword evidence="7" id="KW-0446">Lipid-binding</keyword>
<evidence type="ECO:0000313" key="13">
    <source>
        <dbReference type="EMBL" id="GAX84272.1"/>
    </source>
</evidence>
<dbReference type="PANTHER" id="PTHR31764:SF0">
    <property type="entry name" value="GENERATIVE CELL SPECIFIC-1_HAP2 DOMAIN-CONTAINING PROTEIN"/>
    <property type="match status" value="1"/>
</dbReference>
<feature type="compositionally biased region" description="Low complexity" evidence="11">
    <location>
        <begin position="14"/>
        <end position="45"/>
    </location>
</feature>
<keyword evidence="9" id="KW-1015">Disulfide bond</keyword>